<dbReference type="InterPro" id="IPR006680">
    <property type="entry name" value="Amidohydro-rel"/>
</dbReference>
<comment type="caution">
    <text evidence="2">The sequence shown here is derived from an EMBL/GenBank/DDBJ whole genome shotgun (WGS) entry which is preliminary data.</text>
</comment>
<dbReference type="InterPro" id="IPR011059">
    <property type="entry name" value="Metal-dep_hydrolase_composite"/>
</dbReference>
<dbReference type="PANTHER" id="PTHR43135">
    <property type="entry name" value="ALPHA-D-RIBOSE 1-METHYLPHOSPHONATE 5-TRIPHOSPHATE DIPHOSPHATASE"/>
    <property type="match status" value="1"/>
</dbReference>
<dbReference type="SUPFAM" id="SSF51556">
    <property type="entry name" value="Metallo-dependent hydrolases"/>
    <property type="match status" value="1"/>
</dbReference>
<dbReference type="Gene3D" id="2.30.40.10">
    <property type="entry name" value="Urease, subunit C, domain 1"/>
    <property type="match status" value="1"/>
</dbReference>
<dbReference type="Proteomes" id="UP001158045">
    <property type="component" value="Unassembled WGS sequence"/>
</dbReference>
<evidence type="ECO:0000259" key="1">
    <source>
        <dbReference type="Pfam" id="PF01979"/>
    </source>
</evidence>
<dbReference type="Pfam" id="PF01979">
    <property type="entry name" value="Amidohydro_1"/>
    <property type="match status" value="1"/>
</dbReference>
<dbReference type="InterPro" id="IPR032466">
    <property type="entry name" value="Metal_Hydrolase"/>
</dbReference>
<accession>A0ABT6NG25</accession>
<gene>
    <name evidence="2" type="ORF">QE109_14590</name>
</gene>
<reference evidence="2 3" key="1">
    <citation type="submission" date="2023-04" db="EMBL/GenBank/DDBJ databases">
        <title>Fusibacter bizertensis strain WBS, isolated from littoral bottom sediments of the Arctic seas - biochemical and genomic analysis.</title>
        <authorList>
            <person name="Brioukhanov A.L."/>
        </authorList>
    </citation>
    <scope>NUCLEOTIDE SEQUENCE [LARGE SCALE GENOMIC DNA]</scope>
    <source>
        <strain evidence="2 3">WBS</strain>
    </source>
</reference>
<evidence type="ECO:0000313" key="2">
    <source>
        <dbReference type="EMBL" id="MDH8679383.1"/>
    </source>
</evidence>
<dbReference type="InterPro" id="IPR051781">
    <property type="entry name" value="Metallo-dep_Hydrolase"/>
</dbReference>
<dbReference type="EMBL" id="JARYZI010000011">
    <property type="protein sequence ID" value="MDH8679383.1"/>
    <property type="molecule type" value="Genomic_DNA"/>
</dbReference>
<dbReference type="InterPro" id="IPR057744">
    <property type="entry name" value="OTAase-like"/>
</dbReference>
<dbReference type="CDD" id="cd01299">
    <property type="entry name" value="Met_dep_hydrolase_A"/>
    <property type="match status" value="1"/>
</dbReference>
<dbReference type="Gene3D" id="3.20.20.140">
    <property type="entry name" value="Metal-dependent hydrolases"/>
    <property type="match status" value="1"/>
</dbReference>
<feature type="domain" description="Amidohydrolase-related" evidence="1">
    <location>
        <begin position="48"/>
        <end position="383"/>
    </location>
</feature>
<protein>
    <submittedName>
        <fullName evidence="2">Amidohydrolase family protein</fullName>
    </submittedName>
</protein>
<sequence>MIYKNLNVLDVINEKWLEHTDIEIKDGSILNMGKLSGVYEDFSYENCYMIPGLIDCHTHIFMAGDADTIGSVQSMNTTDYVLLAIKNLERHIKSGVTTIRDVGGINHYDIELKKHIKNGELLSPDLYAAGKIVTMTGGHGYFIGREADGETEVRKAVREQLKAGADLIKVISSGGVLTPGVDVNAYQFNIDELKAATEEAHKAGRKICTHCHSTQGIKNSVLAGIDSIEHATLLDREGAQMMAEAQTYMVPTLSAVDNIVKKGKDGGIPEFALKKGIDVYRKHLNSFRLALEYNIPIAMGTDAGTPLNYHGDSPREILLMVENGMGVLEAIKTSTINGAKLVGIDDKAGSISIGKNADLVIFKTNPEQQPETLLTPLQVIKRGRHIL</sequence>
<dbReference type="RefSeq" id="WP_281095279.1">
    <property type="nucleotide sequence ID" value="NZ_JARYZI010000011.1"/>
</dbReference>
<dbReference type="PANTHER" id="PTHR43135:SF3">
    <property type="entry name" value="ALPHA-D-RIBOSE 1-METHYLPHOSPHONATE 5-TRIPHOSPHATE DIPHOSPHATASE"/>
    <property type="match status" value="1"/>
</dbReference>
<keyword evidence="3" id="KW-1185">Reference proteome</keyword>
<proteinExistence type="predicted"/>
<evidence type="ECO:0000313" key="3">
    <source>
        <dbReference type="Proteomes" id="UP001158045"/>
    </source>
</evidence>
<name>A0ABT6NG25_9FIRM</name>
<dbReference type="SUPFAM" id="SSF51338">
    <property type="entry name" value="Composite domain of metallo-dependent hydrolases"/>
    <property type="match status" value="1"/>
</dbReference>
<organism evidence="2 3">
    <name type="scientific">Fusibacter bizertensis</name>
    <dbReference type="NCBI Taxonomy" id="1488331"/>
    <lineage>
        <taxon>Bacteria</taxon>
        <taxon>Bacillati</taxon>
        <taxon>Bacillota</taxon>
        <taxon>Clostridia</taxon>
        <taxon>Eubacteriales</taxon>
        <taxon>Eubacteriales Family XII. Incertae Sedis</taxon>
        <taxon>Fusibacter</taxon>
    </lineage>
</organism>